<proteinExistence type="inferred from homology"/>
<feature type="compositionally biased region" description="Polar residues" evidence="6">
    <location>
        <begin position="115"/>
        <end position="129"/>
    </location>
</feature>
<dbReference type="RefSeq" id="XP_018658844.1">
    <property type="nucleotide sequence ID" value="XM_018807939.1"/>
</dbReference>
<dbReference type="AlphaFoldDB" id="A0A2P4ZEV8"/>
<evidence type="ECO:0000256" key="3">
    <source>
        <dbReference type="ARBA" id="ARBA00022705"/>
    </source>
</evidence>
<dbReference type="STRING" id="398673.A0A2P4ZEV8"/>
<feature type="compositionally biased region" description="Basic and acidic residues" evidence="6">
    <location>
        <begin position="149"/>
        <end position="163"/>
    </location>
</feature>
<feature type="region of interest" description="Disordered" evidence="6">
    <location>
        <begin position="98"/>
        <end position="163"/>
    </location>
</feature>
<evidence type="ECO:0000259" key="7">
    <source>
        <dbReference type="Pfam" id="PF05460"/>
    </source>
</evidence>
<comment type="similarity">
    <text evidence="2">Belongs to the ORC6 family.</text>
</comment>
<evidence type="ECO:0000256" key="2">
    <source>
        <dbReference type="ARBA" id="ARBA00010840"/>
    </source>
</evidence>
<gene>
    <name evidence="8" type="ORF">TGAM01_v208302</name>
</gene>
<evidence type="ECO:0000313" key="8">
    <source>
        <dbReference type="EMBL" id="PON22822.1"/>
    </source>
</evidence>
<evidence type="ECO:0000313" key="9">
    <source>
        <dbReference type="Proteomes" id="UP000054821"/>
    </source>
</evidence>
<keyword evidence="3" id="KW-0235">DNA replication</keyword>
<feature type="compositionally biased region" description="Low complexity" evidence="6">
    <location>
        <begin position="101"/>
        <end position="114"/>
    </location>
</feature>
<comment type="subcellular location">
    <subcellularLocation>
        <location evidence="1">Nucleus</location>
    </subcellularLocation>
</comment>
<keyword evidence="5" id="KW-0539">Nucleus</keyword>
<keyword evidence="4" id="KW-0238">DNA-binding</keyword>
<feature type="domain" description="ORC6 first cyclin-like" evidence="7">
    <location>
        <begin position="9"/>
        <end position="101"/>
    </location>
</feature>
<protein>
    <recommendedName>
        <fullName evidence="7">ORC6 first cyclin-like domain-containing protein</fullName>
    </recommendedName>
</protein>
<comment type="caution">
    <text evidence="8">The sequence shown here is derived from an EMBL/GenBank/DDBJ whole genome shotgun (WGS) entry which is preliminary data.</text>
</comment>
<keyword evidence="9" id="KW-1185">Reference proteome</keyword>
<dbReference type="InterPro" id="IPR008721">
    <property type="entry name" value="ORC6_cyclin_first"/>
</dbReference>
<dbReference type="GO" id="GO:0005664">
    <property type="term" value="C:nuclear origin of replication recognition complex"/>
    <property type="evidence" value="ECO:0007669"/>
    <property type="project" value="InterPro"/>
</dbReference>
<dbReference type="GeneID" id="29988022"/>
<organism evidence="8 9">
    <name type="scientific">Trichoderma gamsii</name>
    <dbReference type="NCBI Taxonomy" id="398673"/>
    <lineage>
        <taxon>Eukaryota</taxon>
        <taxon>Fungi</taxon>
        <taxon>Dikarya</taxon>
        <taxon>Ascomycota</taxon>
        <taxon>Pezizomycotina</taxon>
        <taxon>Sordariomycetes</taxon>
        <taxon>Hypocreomycetidae</taxon>
        <taxon>Hypocreales</taxon>
        <taxon>Hypocreaceae</taxon>
        <taxon>Trichoderma</taxon>
    </lineage>
</organism>
<dbReference type="Pfam" id="PF05460">
    <property type="entry name" value="ORC6"/>
    <property type="match status" value="1"/>
</dbReference>
<name>A0A2P4ZEV8_9HYPO</name>
<reference evidence="8 9" key="1">
    <citation type="journal article" date="2016" name="Genome Announc.">
        <title>Draft Whole-Genome Sequence of Trichoderma gamsii T6085, a Promising Biocontrol Agent of Fusarium Head Blight on Wheat.</title>
        <authorList>
            <person name="Baroncelli R."/>
            <person name="Zapparata A."/>
            <person name="Piaggeschi G."/>
            <person name="Sarrocco S."/>
            <person name="Vannacci G."/>
        </authorList>
    </citation>
    <scope>NUCLEOTIDE SEQUENCE [LARGE SCALE GENOMIC DNA]</scope>
    <source>
        <strain evidence="8 9">T6085</strain>
    </source>
</reference>
<dbReference type="Proteomes" id="UP000054821">
    <property type="component" value="Unassembled WGS sequence"/>
</dbReference>
<evidence type="ECO:0000256" key="4">
    <source>
        <dbReference type="ARBA" id="ARBA00023125"/>
    </source>
</evidence>
<accession>A0A2P4ZEV8</accession>
<dbReference type="EMBL" id="JPDN02000034">
    <property type="protein sequence ID" value="PON22822.1"/>
    <property type="molecule type" value="Genomic_DNA"/>
</dbReference>
<evidence type="ECO:0000256" key="1">
    <source>
        <dbReference type="ARBA" id="ARBA00004123"/>
    </source>
</evidence>
<sequence length="387" mass="42974">MSKQVELALVSLMPTYGSDLPPTLVESAGSLLAQSRHLASTLKADEEIARLYACAHIACNRCNRDRLKITLDLPTIEPRPPVPPRVYKRLYAHLDNILPNTSASGRRTRTASSRQRNAGESPASSQSRPLPSRPEPSKDSSLAQFRKRSGSDTKTALKSDRKAHASVRESDIYPWIQPVIRHLCVEPGHKKLAPSMLAGMESILLPGGRKTKDKWALEHATALCAAVIFFVATRIRDIDQDQAIQPENYVPTRTEIIGQLSRARQDVTVKGIEPDALWEGWADITDDDFDAAVSRVRENGWLEADWYDGIADVINMGIQHDGSVVENQYEDGELPVQQQRADTMFQEKYDYLSESRRAEYETWKAAILGRISALSASIEAGGGDDTQ</sequence>
<evidence type="ECO:0000256" key="6">
    <source>
        <dbReference type="SAM" id="MobiDB-lite"/>
    </source>
</evidence>
<dbReference type="GO" id="GO:0003677">
    <property type="term" value="F:DNA binding"/>
    <property type="evidence" value="ECO:0007669"/>
    <property type="project" value="UniProtKB-KW"/>
</dbReference>
<evidence type="ECO:0000256" key="5">
    <source>
        <dbReference type="ARBA" id="ARBA00023242"/>
    </source>
</evidence>
<dbReference type="GO" id="GO:0006260">
    <property type="term" value="P:DNA replication"/>
    <property type="evidence" value="ECO:0007669"/>
    <property type="project" value="UniProtKB-KW"/>
</dbReference>